<dbReference type="EMBL" id="VVIM01000005">
    <property type="protein sequence ID" value="KAB0799193.1"/>
    <property type="molecule type" value="Genomic_DNA"/>
</dbReference>
<accession>A0A5N4APJ3</accession>
<feature type="domain" description="DUF4806" evidence="1">
    <location>
        <begin position="180"/>
        <end position="261"/>
    </location>
</feature>
<dbReference type="PANTHER" id="PTHR34153:SF2">
    <property type="entry name" value="SI:CH211-262H13.3-RELATED"/>
    <property type="match status" value="1"/>
</dbReference>
<dbReference type="Proteomes" id="UP000327044">
    <property type="component" value="Unassembled WGS sequence"/>
</dbReference>
<dbReference type="InParanoid" id="A0A5N4APJ3"/>
<name>A0A5N4APJ3_PHOPY</name>
<organism evidence="2 3">
    <name type="scientific">Photinus pyralis</name>
    <name type="common">Common eastern firefly</name>
    <name type="synonym">Lampyris pyralis</name>
    <dbReference type="NCBI Taxonomy" id="7054"/>
    <lineage>
        <taxon>Eukaryota</taxon>
        <taxon>Metazoa</taxon>
        <taxon>Ecdysozoa</taxon>
        <taxon>Arthropoda</taxon>
        <taxon>Hexapoda</taxon>
        <taxon>Insecta</taxon>
        <taxon>Pterygota</taxon>
        <taxon>Neoptera</taxon>
        <taxon>Endopterygota</taxon>
        <taxon>Coleoptera</taxon>
        <taxon>Polyphaga</taxon>
        <taxon>Elateriformia</taxon>
        <taxon>Elateroidea</taxon>
        <taxon>Lampyridae</taxon>
        <taxon>Lampyrinae</taxon>
        <taxon>Photinus</taxon>
    </lineage>
</organism>
<reference evidence="2 3" key="1">
    <citation type="journal article" date="2018" name="Elife">
        <title>Firefly genomes illuminate parallel origins of bioluminescence in beetles.</title>
        <authorList>
            <person name="Fallon T.R."/>
            <person name="Lower S.E."/>
            <person name="Chang C.H."/>
            <person name="Bessho-Uehara M."/>
            <person name="Martin G.J."/>
            <person name="Bewick A.J."/>
            <person name="Behringer M."/>
            <person name="Debat H.J."/>
            <person name="Wong I."/>
            <person name="Day J.C."/>
            <person name="Suvorov A."/>
            <person name="Silva C.J."/>
            <person name="Stanger-Hall K.F."/>
            <person name="Hall D.W."/>
            <person name="Schmitz R.J."/>
            <person name="Nelson D.R."/>
            <person name="Lewis S.M."/>
            <person name="Shigenobu S."/>
            <person name="Bybee S.M."/>
            <person name="Larracuente A.M."/>
            <person name="Oba Y."/>
            <person name="Weng J.K."/>
        </authorList>
    </citation>
    <scope>NUCLEOTIDE SEQUENCE [LARGE SCALE GENOMIC DNA]</scope>
    <source>
        <strain evidence="2">1611_PpyrPB1</strain>
        <tissue evidence="2">Whole body</tissue>
    </source>
</reference>
<evidence type="ECO:0000259" key="1">
    <source>
        <dbReference type="Pfam" id="PF16064"/>
    </source>
</evidence>
<gene>
    <name evidence="2" type="ORF">PPYR_07073</name>
</gene>
<evidence type="ECO:0000313" key="2">
    <source>
        <dbReference type="EMBL" id="KAB0799193.1"/>
    </source>
</evidence>
<dbReference type="AlphaFoldDB" id="A0A5N4APJ3"/>
<keyword evidence="3" id="KW-1185">Reference proteome</keyword>
<comment type="caution">
    <text evidence="2">The sequence shown here is derived from an EMBL/GenBank/DDBJ whole genome shotgun (WGS) entry which is preliminary data.</text>
</comment>
<dbReference type="PANTHER" id="PTHR34153">
    <property type="entry name" value="SI:CH211-262H13.3-RELATED-RELATED"/>
    <property type="match status" value="1"/>
</dbReference>
<protein>
    <recommendedName>
        <fullName evidence="1">DUF4806 domain-containing protein</fullName>
    </recommendedName>
</protein>
<sequence length="300" mass="34115">METYTVYQFIGTSDTYKVEPICTKLFDSYDAAYRAESVLLEKSDLESTDIEAINNPTQLSSSENESAVIDLNLPPAPDTTLITINETVSTEDPANYIPVYVNNNEPETDLGNNGIYKETPSETRIETNSIDITDINDVPLSLATERQVNDIKELIIAQNTKIENLIALKNTDANVTTATRWNFPMQTIDDIKKLDESLKSGDDDSVKEFKCFILQLGGTTLKTTIKFIIKELYSIELQQNLNYSGRENKFSTKDLVQTKLILEAMQHNTRRTQVEAINEYMYHMQHVTDRVRAMMKKNNK</sequence>
<proteinExistence type="predicted"/>
<dbReference type="Pfam" id="PF16064">
    <property type="entry name" value="DUF4806"/>
    <property type="match status" value="1"/>
</dbReference>
<dbReference type="InterPro" id="IPR032071">
    <property type="entry name" value="DUF4806"/>
</dbReference>
<evidence type="ECO:0000313" key="3">
    <source>
        <dbReference type="Proteomes" id="UP000327044"/>
    </source>
</evidence>